<dbReference type="EMBL" id="CP043451">
    <property type="protein sequence ID" value="QEM02456.1"/>
    <property type="molecule type" value="Genomic_DNA"/>
</dbReference>
<sequence>MAMELGFYILLSVRTPVGFDRYGQYFLGNDRNFADLLFDSFKGREPLGSDLLHIDLVETTDEIPVKIKSISCTLEELTCNIKLIVRGIFRQKNLTEFNGYGQATME</sequence>
<evidence type="ECO:0000313" key="2">
    <source>
        <dbReference type="EMBL" id="QTE48801.1"/>
    </source>
</evidence>
<dbReference type="Proteomes" id="UP000663940">
    <property type="component" value="Chromosome"/>
</dbReference>
<name>A0AAE6JBF9_9SPHI</name>
<protein>
    <submittedName>
        <fullName evidence="1">Uncharacterized protein</fullName>
    </submittedName>
</protein>
<gene>
    <name evidence="1" type="ORF">DIU31_002565</name>
    <name evidence="2" type="ORF">J3L21_25175</name>
</gene>
<evidence type="ECO:0000313" key="3">
    <source>
        <dbReference type="Proteomes" id="UP000250557"/>
    </source>
</evidence>
<evidence type="ECO:0000313" key="4">
    <source>
        <dbReference type="Proteomes" id="UP000663940"/>
    </source>
</evidence>
<dbReference type="Proteomes" id="UP000250557">
    <property type="component" value="Chromosome"/>
</dbReference>
<dbReference type="EMBL" id="CP071880">
    <property type="protein sequence ID" value="QTE48801.1"/>
    <property type="molecule type" value="Genomic_DNA"/>
</dbReference>
<keyword evidence="4" id="KW-1185">Reference proteome</keyword>
<dbReference type="AlphaFoldDB" id="A0AAE6JBF9"/>
<accession>A0AAE6JBF9</accession>
<organism evidence="1 3">
    <name type="scientific">Mucilaginibacter rubeus</name>
    <dbReference type="NCBI Taxonomy" id="2027860"/>
    <lineage>
        <taxon>Bacteria</taxon>
        <taxon>Pseudomonadati</taxon>
        <taxon>Bacteroidota</taxon>
        <taxon>Sphingobacteriia</taxon>
        <taxon>Sphingobacteriales</taxon>
        <taxon>Sphingobacteriaceae</taxon>
        <taxon>Mucilaginibacter</taxon>
    </lineage>
</organism>
<dbReference type="RefSeq" id="WP_146750414.1">
    <property type="nucleotide sequence ID" value="NZ_CP043451.1"/>
</dbReference>
<reference evidence="2 4" key="2">
    <citation type="submission" date="2021-03" db="EMBL/GenBank/DDBJ databases">
        <title>Mucilaginibacter strains isolated from gold and copper mining confer multi heavy-metal resistance.</title>
        <authorList>
            <person name="Li Y."/>
        </authorList>
    </citation>
    <scope>NUCLEOTIDE SEQUENCE [LARGE SCALE GENOMIC DNA]</scope>
    <source>
        <strain evidence="2 4">P2-4</strain>
    </source>
</reference>
<evidence type="ECO:0000313" key="1">
    <source>
        <dbReference type="EMBL" id="QEM02456.1"/>
    </source>
</evidence>
<reference evidence="1 3" key="1">
    <citation type="submission" date="2019-08" db="EMBL/GenBank/DDBJ databases">
        <title>Comparative genome analysis confer to the adaptation heavy metal polluted environment.</title>
        <authorList>
            <person name="Li Y."/>
        </authorList>
    </citation>
    <scope>NUCLEOTIDE SEQUENCE [LARGE SCALE GENOMIC DNA]</scope>
    <source>
        <strain evidence="1 3">P2</strain>
    </source>
</reference>
<proteinExistence type="predicted"/>